<evidence type="ECO:0000256" key="1">
    <source>
        <dbReference type="ARBA" id="ARBA00001936"/>
    </source>
</evidence>
<feature type="binding site" evidence="16">
    <location>
        <position position="9"/>
    </location>
    <ligand>
        <name>substrate</name>
    </ligand>
</feature>
<dbReference type="AlphaFoldDB" id="A0A1M6SSR2"/>
<evidence type="ECO:0000256" key="15">
    <source>
        <dbReference type="PIRSR" id="PIRSR606309-1"/>
    </source>
</evidence>
<keyword evidence="5 18" id="KW-0548">Nucleotidyltransferase</keyword>
<evidence type="ECO:0000256" key="11">
    <source>
        <dbReference type="ARBA" id="ARBA00022842"/>
    </source>
</evidence>
<keyword evidence="7 18" id="KW-0540">Nuclease</keyword>
<dbReference type="InterPro" id="IPR006309">
    <property type="entry name" value="DnaQ_proteo"/>
</dbReference>
<proteinExistence type="predicted"/>
<evidence type="ECO:0000256" key="7">
    <source>
        <dbReference type="ARBA" id="ARBA00022722"/>
    </source>
</evidence>
<evidence type="ECO:0000256" key="12">
    <source>
        <dbReference type="ARBA" id="ARBA00022932"/>
    </source>
</evidence>
<dbReference type="InterPro" id="IPR012337">
    <property type="entry name" value="RNaseH-like_sf"/>
</dbReference>
<feature type="binding site" evidence="17">
    <location>
        <position position="157"/>
    </location>
    <ligand>
        <name>a divalent metal cation</name>
        <dbReference type="ChEBI" id="CHEBI:60240"/>
        <label>1</label>
        <note>catalytic</note>
    </ligand>
</feature>
<dbReference type="InterPro" id="IPR013520">
    <property type="entry name" value="Ribonucl_H"/>
</dbReference>
<comment type="catalytic activity">
    <reaction evidence="14 18">
        <text>DNA(n) + a 2'-deoxyribonucleoside 5'-triphosphate = DNA(n+1) + diphosphate</text>
        <dbReference type="Rhea" id="RHEA:22508"/>
        <dbReference type="Rhea" id="RHEA-COMP:17339"/>
        <dbReference type="Rhea" id="RHEA-COMP:17340"/>
        <dbReference type="ChEBI" id="CHEBI:33019"/>
        <dbReference type="ChEBI" id="CHEBI:61560"/>
        <dbReference type="ChEBI" id="CHEBI:173112"/>
        <dbReference type="EC" id="2.7.7.7"/>
    </reaction>
</comment>
<keyword evidence="8 17" id="KW-0479">Metal-binding</keyword>
<accession>A0A1M6SSR2</accession>
<dbReference type="PANTHER" id="PTHR30231">
    <property type="entry name" value="DNA POLYMERASE III SUBUNIT EPSILON"/>
    <property type="match status" value="1"/>
</dbReference>
<dbReference type="NCBIfam" id="NF004316">
    <property type="entry name" value="PRK05711.1"/>
    <property type="match status" value="1"/>
</dbReference>
<name>A0A1M6SSR2_9GAMM</name>
<evidence type="ECO:0000256" key="3">
    <source>
        <dbReference type="ARBA" id="ARBA00020352"/>
    </source>
</evidence>
<feature type="domain" description="Exonuclease" evidence="19">
    <location>
        <begin position="2"/>
        <end position="174"/>
    </location>
</feature>
<dbReference type="NCBIfam" id="TIGR00573">
    <property type="entry name" value="dnaq"/>
    <property type="match status" value="1"/>
</dbReference>
<dbReference type="Gene3D" id="3.30.420.10">
    <property type="entry name" value="Ribonuclease H-like superfamily/Ribonuclease H"/>
    <property type="match status" value="1"/>
</dbReference>
<keyword evidence="6 18" id="KW-0235">DNA replication</keyword>
<feature type="binding site" evidence="17">
    <location>
        <position position="9"/>
    </location>
    <ligand>
        <name>a divalent metal cation</name>
        <dbReference type="ChEBI" id="CHEBI:60240"/>
        <label>1</label>
        <note>catalytic</note>
    </ligand>
</feature>
<comment type="function">
    <text evidence="18">DNA polymerase III is a complex, multichain enzyme responsible for most of the replicative synthesis in bacteria. The epsilon subunit contain the editing function and is a proofreading 3'-5' exonuclease.</text>
</comment>
<keyword evidence="21" id="KW-1185">Reference proteome</keyword>
<reference evidence="21" key="1">
    <citation type="submission" date="2016-11" db="EMBL/GenBank/DDBJ databases">
        <authorList>
            <person name="Varghese N."/>
            <person name="Submissions S."/>
        </authorList>
    </citation>
    <scope>NUCLEOTIDE SEQUENCE [LARGE SCALE GENOMIC DNA]</scope>
    <source>
        <strain evidence="21">CGMCC 1.10835</strain>
    </source>
</reference>
<protein>
    <recommendedName>
        <fullName evidence="3 18">DNA polymerase III subunit epsilon</fullName>
        <ecNumber evidence="2 18">2.7.7.7</ecNumber>
    </recommendedName>
</protein>
<sequence>MRQIVLDTETTGIDPAEGHRIIEIGCVEMMERQPTGRNYHVYINPEREVEAEAIAIHGITNEFLVDKPKFAEVADEFFEFINGAELVIHNAAFDVGFMDSEFARMKPVRKTADYCGVVDSLAIARAKHPGQKNNLNALCKRYGVDNSNRELHGALLDAEILADVYLLLTGGQTALSLDAGAENGGGPRGIRRLSSDRPALAVVKPTATENEAHQAFLLALEKKAGETVWSKLEGAE</sequence>
<dbReference type="EC" id="2.7.7.7" evidence="2 18"/>
<dbReference type="GO" id="GO:0005829">
    <property type="term" value="C:cytosol"/>
    <property type="evidence" value="ECO:0007669"/>
    <property type="project" value="TreeGrafter"/>
</dbReference>
<dbReference type="GO" id="GO:0045004">
    <property type="term" value="P:DNA replication proofreading"/>
    <property type="evidence" value="ECO:0007669"/>
    <property type="project" value="TreeGrafter"/>
</dbReference>
<gene>
    <name evidence="18" type="primary">dnaQ</name>
    <name evidence="20" type="ORF">SAMN05216369_2231</name>
</gene>
<evidence type="ECO:0000256" key="5">
    <source>
        <dbReference type="ARBA" id="ARBA00022695"/>
    </source>
</evidence>
<feature type="active site" description="Proton acceptor" evidence="15">
    <location>
        <position position="152"/>
    </location>
</feature>
<keyword evidence="10 18" id="KW-0269">Exonuclease</keyword>
<dbReference type="CDD" id="cd06131">
    <property type="entry name" value="DNA_pol_III_epsilon_Ecoli_like"/>
    <property type="match status" value="1"/>
</dbReference>
<dbReference type="FunFam" id="3.30.420.10:FF:000012">
    <property type="entry name" value="DNA polymerase III subunit epsilon"/>
    <property type="match status" value="1"/>
</dbReference>
<comment type="cofactor">
    <cofactor evidence="17">
        <name>Mg(2+)</name>
        <dbReference type="ChEBI" id="CHEBI:18420"/>
    </cofactor>
    <cofactor evidence="17">
        <name>Mn(2+)</name>
        <dbReference type="ChEBI" id="CHEBI:29035"/>
    </cofactor>
    <text evidence="17">Binds 2 divalent metal cations. Magnesium or manganese.</text>
</comment>
<evidence type="ECO:0000313" key="21">
    <source>
        <dbReference type="Proteomes" id="UP000184497"/>
    </source>
</evidence>
<feature type="binding site" evidence="16">
    <location>
        <position position="7"/>
    </location>
    <ligand>
        <name>substrate</name>
    </ligand>
</feature>
<comment type="cofactor">
    <cofactor evidence="1 18">
        <name>Mn(2+)</name>
        <dbReference type="ChEBI" id="CHEBI:29035"/>
    </cofactor>
</comment>
<evidence type="ECO:0000256" key="17">
    <source>
        <dbReference type="PIRSR" id="PIRSR606309-3"/>
    </source>
</evidence>
<dbReference type="Proteomes" id="UP000184497">
    <property type="component" value="Unassembled WGS sequence"/>
</dbReference>
<dbReference type="InterPro" id="IPR006054">
    <property type="entry name" value="DnaQ"/>
</dbReference>
<dbReference type="GO" id="GO:0046872">
    <property type="term" value="F:metal ion binding"/>
    <property type="evidence" value="ECO:0007669"/>
    <property type="project" value="UniProtKB-KW"/>
</dbReference>
<evidence type="ECO:0000256" key="9">
    <source>
        <dbReference type="ARBA" id="ARBA00022801"/>
    </source>
</evidence>
<dbReference type="STRING" id="564117.SAMN05216369_2231"/>
<dbReference type="OrthoDB" id="9804290at2"/>
<dbReference type="GO" id="GO:0008408">
    <property type="term" value="F:3'-5' exonuclease activity"/>
    <property type="evidence" value="ECO:0007669"/>
    <property type="project" value="TreeGrafter"/>
</dbReference>
<feature type="binding site" evidence="16">
    <location>
        <position position="57"/>
    </location>
    <ligand>
        <name>substrate</name>
    </ligand>
</feature>
<dbReference type="GO" id="GO:0003887">
    <property type="term" value="F:DNA-directed DNA polymerase activity"/>
    <property type="evidence" value="ECO:0007669"/>
    <property type="project" value="UniProtKB-KW"/>
</dbReference>
<evidence type="ECO:0000259" key="19">
    <source>
        <dbReference type="SMART" id="SM00479"/>
    </source>
</evidence>
<keyword evidence="12 18" id="KW-0239">DNA-directed DNA polymerase</keyword>
<dbReference type="NCBIfam" id="TIGR01406">
    <property type="entry name" value="dnaQ_proteo"/>
    <property type="match status" value="1"/>
</dbReference>
<keyword evidence="4 18" id="KW-0808">Transferase</keyword>
<dbReference type="RefSeq" id="WP_072797331.1">
    <property type="nucleotide sequence ID" value="NZ_FRAQ01000001.1"/>
</dbReference>
<dbReference type="SUPFAM" id="SSF53098">
    <property type="entry name" value="Ribonuclease H-like"/>
    <property type="match status" value="1"/>
</dbReference>
<feature type="binding site" evidence="17">
    <location>
        <position position="7"/>
    </location>
    <ligand>
        <name>a divalent metal cation</name>
        <dbReference type="ChEBI" id="CHEBI:60240"/>
        <label>1</label>
        <note>catalytic</note>
    </ligand>
</feature>
<dbReference type="GO" id="GO:0003677">
    <property type="term" value="F:DNA binding"/>
    <property type="evidence" value="ECO:0007669"/>
    <property type="project" value="InterPro"/>
</dbReference>
<keyword evidence="11 17" id="KW-0460">Magnesium</keyword>
<dbReference type="SMART" id="SM00479">
    <property type="entry name" value="EXOIII"/>
    <property type="match status" value="1"/>
</dbReference>
<evidence type="ECO:0000256" key="10">
    <source>
        <dbReference type="ARBA" id="ARBA00022839"/>
    </source>
</evidence>
<feature type="binding site" evidence="16">
    <location>
        <position position="52"/>
    </location>
    <ligand>
        <name>substrate</name>
    </ligand>
</feature>
<dbReference type="EMBL" id="FRAQ01000001">
    <property type="protein sequence ID" value="SHK47763.1"/>
    <property type="molecule type" value="Genomic_DNA"/>
</dbReference>
<dbReference type="PANTHER" id="PTHR30231:SF41">
    <property type="entry name" value="DNA POLYMERASE III SUBUNIT EPSILON"/>
    <property type="match status" value="1"/>
</dbReference>
<keyword evidence="13 17" id="KW-0464">Manganese</keyword>
<evidence type="ECO:0000256" key="8">
    <source>
        <dbReference type="ARBA" id="ARBA00022723"/>
    </source>
</evidence>
<evidence type="ECO:0000256" key="13">
    <source>
        <dbReference type="ARBA" id="ARBA00023211"/>
    </source>
</evidence>
<evidence type="ECO:0000256" key="6">
    <source>
        <dbReference type="ARBA" id="ARBA00022705"/>
    </source>
</evidence>
<evidence type="ECO:0000256" key="4">
    <source>
        <dbReference type="ARBA" id="ARBA00022679"/>
    </source>
</evidence>
<dbReference type="Pfam" id="PF00929">
    <property type="entry name" value="RNase_T"/>
    <property type="match status" value="1"/>
</dbReference>
<dbReference type="InterPro" id="IPR036397">
    <property type="entry name" value="RNaseH_sf"/>
</dbReference>
<evidence type="ECO:0000256" key="2">
    <source>
        <dbReference type="ARBA" id="ARBA00012417"/>
    </source>
</evidence>
<evidence type="ECO:0000256" key="16">
    <source>
        <dbReference type="PIRSR" id="PIRSR606309-2"/>
    </source>
</evidence>
<evidence type="ECO:0000313" key="20">
    <source>
        <dbReference type="EMBL" id="SHK47763.1"/>
    </source>
</evidence>
<comment type="subunit">
    <text evidence="18">DNA polymerase III contains a core (composed of alpha, epsilon and theta chains) that associates with a tau subunit. This core dimerizes to form the POLIII' complex. PolIII' associates with the gamma complex (composed of gamma, delta, delta', psi and chi chains) and with the beta chain to form the complete DNA polymerase III complex.</text>
</comment>
<feature type="binding site" evidence="16">
    <location>
        <position position="157"/>
    </location>
    <ligand>
        <name>substrate</name>
    </ligand>
</feature>
<evidence type="ECO:0000256" key="18">
    <source>
        <dbReference type="RuleBase" id="RU364087"/>
    </source>
</evidence>
<keyword evidence="9 18" id="KW-0378">Hydrolase</keyword>
<evidence type="ECO:0000256" key="14">
    <source>
        <dbReference type="ARBA" id="ARBA00049244"/>
    </source>
</evidence>
<organism evidence="20 21">
    <name type="scientific">Marinobacter antarcticus</name>
    <dbReference type="NCBI Taxonomy" id="564117"/>
    <lineage>
        <taxon>Bacteria</taxon>
        <taxon>Pseudomonadati</taxon>
        <taxon>Pseudomonadota</taxon>
        <taxon>Gammaproteobacteria</taxon>
        <taxon>Pseudomonadales</taxon>
        <taxon>Marinobacteraceae</taxon>
        <taxon>Marinobacter</taxon>
    </lineage>
</organism>